<keyword evidence="5 7" id="KW-0067">ATP-binding</keyword>
<dbReference type="Gene3D" id="2.40.50.140">
    <property type="entry name" value="Nucleic acid-binding proteins"/>
    <property type="match status" value="1"/>
</dbReference>
<name>A0A917MHS7_9HYPH</name>
<keyword evidence="4" id="KW-0547">Nucleotide-binding</keyword>
<dbReference type="InterPro" id="IPR008995">
    <property type="entry name" value="Mo/tungstate-bd_C_term_dom"/>
</dbReference>
<accession>A0A917MHS7</accession>
<sequence>MAGITIRNLTKSYTGDAAAAALTDLSLDIADNQFVTLLGPSGCGKTTTLRAIAGYITPDRGTIHVDGRLVSSPGSVVPPDSRGMGMVFQNYAVWPHKTVFENVVFGLKIRKMSTADARDRVARALDLVNMTGLEGRYPNELSGGQQQRVALARSLVVEPEILLLDEPLSNLDAKLRERMRVELKQLQRRTGITFIYVTHDQAEALALSDQIAVMHGGKLQQFGTPFEVYAKPSNRVVADFMGLVNIVPAQLDAVAGGRGHIAGPHLALELPVPDWAKAGDDIELAIRPENIEINTRGADSAAAVATVTERTFLGNINEYYATLNSGQVLRVQTHPLQQFAVGDTVAVTIDASQCSIFMRAGAPASTSRVQG</sequence>
<evidence type="ECO:0000256" key="1">
    <source>
        <dbReference type="ARBA" id="ARBA00004417"/>
    </source>
</evidence>
<dbReference type="Gene3D" id="3.40.50.300">
    <property type="entry name" value="P-loop containing nucleotide triphosphate hydrolases"/>
    <property type="match status" value="1"/>
</dbReference>
<evidence type="ECO:0000259" key="6">
    <source>
        <dbReference type="PROSITE" id="PS50893"/>
    </source>
</evidence>
<proteinExistence type="inferred from homology"/>
<dbReference type="PROSITE" id="PS50893">
    <property type="entry name" value="ABC_TRANSPORTER_2"/>
    <property type="match status" value="1"/>
</dbReference>
<dbReference type="InterPro" id="IPR017871">
    <property type="entry name" value="ABC_transporter-like_CS"/>
</dbReference>
<dbReference type="SUPFAM" id="SSF50331">
    <property type="entry name" value="MOP-like"/>
    <property type="match status" value="1"/>
</dbReference>
<protein>
    <submittedName>
        <fullName evidence="7">ABC transporter ATP-binding protein</fullName>
    </submittedName>
</protein>
<comment type="caution">
    <text evidence="7">The sequence shown here is derived from an EMBL/GenBank/DDBJ whole genome shotgun (WGS) entry which is preliminary data.</text>
</comment>
<keyword evidence="8" id="KW-1185">Reference proteome</keyword>
<keyword evidence="3" id="KW-0813">Transport</keyword>
<dbReference type="PROSITE" id="PS00211">
    <property type="entry name" value="ABC_TRANSPORTER_1"/>
    <property type="match status" value="1"/>
</dbReference>
<dbReference type="EMBL" id="BMES01000002">
    <property type="protein sequence ID" value="GGH19558.1"/>
    <property type="molecule type" value="Genomic_DNA"/>
</dbReference>
<evidence type="ECO:0000256" key="5">
    <source>
        <dbReference type="ARBA" id="ARBA00022840"/>
    </source>
</evidence>
<dbReference type="RefSeq" id="WP_188517872.1">
    <property type="nucleotide sequence ID" value="NZ_BMES01000002.1"/>
</dbReference>
<dbReference type="Gene3D" id="2.40.50.100">
    <property type="match status" value="1"/>
</dbReference>
<evidence type="ECO:0000256" key="4">
    <source>
        <dbReference type="ARBA" id="ARBA00022741"/>
    </source>
</evidence>
<dbReference type="Pfam" id="PF00005">
    <property type="entry name" value="ABC_tran"/>
    <property type="match status" value="1"/>
</dbReference>
<comment type="similarity">
    <text evidence="2">Belongs to the ABC transporter superfamily.</text>
</comment>
<dbReference type="GO" id="GO:0043190">
    <property type="term" value="C:ATP-binding cassette (ABC) transporter complex"/>
    <property type="evidence" value="ECO:0007669"/>
    <property type="project" value="InterPro"/>
</dbReference>
<dbReference type="AlphaFoldDB" id="A0A917MHS7"/>
<organism evidence="7 8">
    <name type="scientific">Alsobacter metallidurans</name>
    <dbReference type="NCBI Taxonomy" id="340221"/>
    <lineage>
        <taxon>Bacteria</taxon>
        <taxon>Pseudomonadati</taxon>
        <taxon>Pseudomonadota</taxon>
        <taxon>Alphaproteobacteria</taxon>
        <taxon>Hyphomicrobiales</taxon>
        <taxon>Alsobacteraceae</taxon>
        <taxon>Alsobacter</taxon>
    </lineage>
</organism>
<comment type="subcellular location">
    <subcellularLocation>
        <location evidence="1">Cell inner membrane</location>
        <topology evidence="1">Peripheral membrane protein</topology>
    </subcellularLocation>
</comment>
<dbReference type="GO" id="GO:0016887">
    <property type="term" value="F:ATP hydrolysis activity"/>
    <property type="evidence" value="ECO:0007669"/>
    <property type="project" value="InterPro"/>
</dbReference>
<evidence type="ECO:0000256" key="2">
    <source>
        <dbReference type="ARBA" id="ARBA00005417"/>
    </source>
</evidence>
<dbReference type="Proteomes" id="UP000603912">
    <property type="component" value="Unassembled WGS sequence"/>
</dbReference>
<dbReference type="FunFam" id="3.40.50.300:FF:000042">
    <property type="entry name" value="Maltose/maltodextrin ABC transporter, ATP-binding protein"/>
    <property type="match status" value="1"/>
</dbReference>
<reference evidence="7" key="1">
    <citation type="journal article" date="2014" name="Int. J. Syst. Evol. Microbiol.">
        <title>Complete genome sequence of Corynebacterium casei LMG S-19264T (=DSM 44701T), isolated from a smear-ripened cheese.</title>
        <authorList>
            <consortium name="US DOE Joint Genome Institute (JGI-PGF)"/>
            <person name="Walter F."/>
            <person name="Albersmeier A."/>
            <person name="Kalinowski J."/>
            <person name="Ruckert C."/>
        </authorList>
    </citation>
    <scope>NUCLEOTIDE SEQUENCE</scope>
    <source>
        <strain evidence="7">CGMCC 1.12214</strain>
    </source>
</reference>
<dbReference type="SUPFAM" id="SSF52540">
    <property type="entry name" value="P-loop containing nucleoside triphosphate hydrolases"/>
    <property type="match status" value="1"/>
</dbReference>
<reference evidence="7" key="2">
    <citation type="submission" date="2020-09" db="EMBL/GenBank/DDBJ databases">
        <authorList>
            <person name="Sun Q."/>
            <person name="Zhou Y."/>
        </authorList>
    </citation>
    <scope>NUCLEOTIDE SEQUENCE</scope>
    <source>
        <strain evidence="7">CGMCC 1.12214</strain>
    </source>
</reference>
<dbReference type="GO" id="GO:0005524">
    <property type="term" value="F:ATP binding"/>
    <property type="evidence" value="ECO:0007669"/>
    <property type="project" value="UniProtKB-KW"/>
</dbReference>
<dbReference type="PANTHER" id="PTHR42781">
    <property type="entry name" value="SPERMIDINE/PUTRESCINE IMPORT ATP-BINDING PROTEIN POTA"/>
    <property type="match status" value="1"/>
</dbReference>
<dbReference type="InterPro" id="IPR003593">
    <property type="entry name" value="AAA+_ATPase"/>
</dbReference>
<dbReference type="InterPro" id="IPR013611">
    <property type="entry name" value="Transp-assoc_OB_typ2"/>
</dbReference>
<dbReference type="PANTHER" id="PTHR42781:SF4">
    <property type="entry name" value="SPERMIDINE_PUTRESCINE IMPORT ATP-BINDING PROTEIN POTA"/>
    <property type="match status" value="1"/>
</dbReference>
<dbReference type="InterPro" id="IPR027417">
    <property type="entry name" value="P-loop_NTPase"/>
</dbReference>
<evidence type="ECO:0000313" key="7">
    <source>
        <dbReference type="EMBL" id="GGH19558.1"/>
    </source>
</evidence>
<dbReference type="GO" id="GO:0140359">
    <property type="term" value="F:ABC-type transporter activity"/>
    <property type="evidence" value="ECO:0007669"/>
    <property type="project" value="UniProtKB-ARBA"/>
</dbReference>
<feature type="domain" description="ABC transporter" evidence="6">
    <location>
        <begin position="4"/>
        <end position="241"/>
    </location>
</feature>
<dbReference type="InterPro" id="IPR003439">
    <property type="entry name" value="ABC_transporter-like_ATP-bd"/>
</dbReference>
<dbReference type="Pfam" id="PF08402">
    <property type="entry name" value="TOBE_2"/>
    <property type="match status" value="1"/>
</dbReference>
<dbReference type="SMART" id="SM00382">
    <property type="entry name" value="AAA"/>
    <property type="match status" value="1"/>
</dbReference>
<dbReference type="InterPro" id="IPR050093">
    <property type="entry name" value="ABC_SmlMolc_Importer"/>
</dbReference>
<gene>
    <name evidence="7" type="ORF">GCM10007036_22550</name>
</gene>
<evidence type="ECO:0000313" key="8">
    <source>
        <dbReference type="Proteomes" id="UP000603912"/>
    </source>
</evidence>
<dbReference type="InterPro" id="IPR012340">
    <property type="entry name" value="NA-bd_OB-fold"/>
</dbReference>
<evidence type="ECO:0000256" key="3">
    <source>
        <dbReference type="ARBA" id="ARBA00022448"/>
    </source>
</evidence>